<proteinExistence type="predicted"/>
<feature type="transmembrane region" description="Helical" evidence="1">
    <location>
        <begin position="26"/>
        <end position="55"/>
    </location>
</feature>
<reference evidence="2 3" key="1">
    <citation type="submission" date="2020-08" db="EMBL/GenBank/DDBJ databases">
        <title>Genomic Encyclopedia of Type Strains, Phase IV (KMG-IV): sequencing the most valuable type-strain genomes for metagenomic binning, comparative biology and taxonomic classification.</title>
        <authorList>
            <person name="Goeker M."/>
        </authorList>
    </citation>
    <scope>NUCLEOTIDE SEQUENCE [LARGE SCALE GENOMIC DNA]</scope>
    <source>
        <strain evidence="2 3">DSM 12251</strain>
    </source>
</reference>
<evidence type="ECO:0008006" key="4">
    <source>
        <dbReference type="Google" id="ProtNLM"/>
    </source>
</evidence>
<evidence type="ECO:0000313" key="2">
    <source>
        <dbReference type="EMBL" id="MBB5040304.1"/>
    </source>
</evidence>
<dbReference type="Pfam" id="PF08695">
    <property type="entry name" value="Coa1"/>
    <property type="match status" value="1"/>
</dbReference>
<dbReference type="Proteomes" id="UP000534294">
    <property type="component" value="Unassembled WGS sequence"/>
</dbReference>
<keyword evidence="1" id="KW-1133">Transmembrane helix</keyword>
<evidence type="ECO:0000256" key="1">
    <source>
        <dbReference type="SAM" id="Phobius"/>
    </source>
</evidence>
<name>A0A7W7YQD7_9BACT</name>
<organism evidence="2 3">
    <name type="scientific">Prosthecobacter dejongeii</name>
    <dbReference type="NCBI Taxonomy" id="48465"/>
    <lineage>
        <taxon>Bacteria</taxon>
        <taxon>Pseudomonadati</taxon>
        <taxon>Verrucomicrobiota</taxon>
        <taxon>Verrucomicrobiia</taxon>
        <taxon>Verrucomicrobiales</taxon>
        <taxon>Verrucomicrobiaceae</taxon>
        <taxon>Prosthecobacter</taxon>
    </lineage>
</organism>
<dbReference type="EMBL" id="JACHIF010000012">
    <property type="protein sequence ID" value="MBB5040304.1"/>
    <property type="molecule type" value="Genomic_DNA"/>
</dbReference>
<dbReference type="InterPro" id="IPR014807">
    <property type="entry name" value="Coa1"/>
</dbReference>
<gene>
    <name evidence="2" type="ORF">HNQ64_004585</name>
</gene>
<comment type="caution">
    <text evidence="2">The sequence shown here is derived from an EMBL/GenBank/DDBJ whole genome shotgun (WGS) entry which is preliminary data.</text>
</comment>
<sequence>MNSEPPPFGDPTNIQRENNAAIGKGVAVGCGGCLMIIASLAFFLVAIFGVVMLFLRSSEPCAETLRTAQSSPALQQALGEPMKMGWFFVGSVSTTNMSGSADISIPFSGPRGSVRIRTRALRQDRVWSYQEMSTQLPSGEAVDLLLTLP</sequence>
<keyword evidence="1" id="KW-0812">Transmembrane</keyword>
<dbReference type="AlphaFoldDB" id="A0A7W7YQD7"/>
<dbReference type="RefSeq" id="WP_184212845.1">
    <property type="nucleotide sequence ID" value="NZ_JACHIF010000012.1"/>
</dbReference>
<keyword evidence="3" id="KW-1185">Reference proteome</keyword>
<evidence type="ECO:0000313" key="3">
    <source>
        <dbReference type="Proteomes" id="UP000534294"/>
    </source>
</evidence>
<accession>A0A7W7YQD7</accession>
<protein>
    <recommendedName>
        <fullName evidence="4">Cytochrome oxidase complex assembly protein 1</fullName>
    </recommendedName>
</protein>
<keyword evidence="1" id="KW-0472">Membrane</keyword>